<keyword evidence="1" id="KW-0472">Membrane</keyword>
<evidence type="ECO:0000313" key="3">
    <source>
        <dbReference type="Proteomes" id="UP001059596"/>
    </source>
</evidence>
<evidence type="ECO:0000313" key="2">
    <source>
        <dbReference type="EMBL" id="KAI8038622.1"/>
    </source>
</evidence>
<keyword evidence="3" id="KW-1185">Reference proteome</keyword>
<feature type="transmembrane region" description="Helical" evidence="1">
    <location>
        <begin position="51"/>
        <end position="71"/>
    </location>
</feature>
<name>A0A9P9YKH2_9MUSC</name>
<sequence>MATLFPARRSMTCLSPAAIRAASKSKSKPFSNRKFTADLSRTIPFAGCLEPLGLLCVFLFPVSLSYSLAWGQTLLRN</sequence>
<proteinExistence type="predicted"/>
<keyword evidence="1" id="KW-1133">Transmembrane helix</keyword>
<dbReference type="EMBL" id="JAMKOV010000007">
    <property type="protein sequence ID" value="KAI8038622.1"/>
    <property type="molecule type" value="Genomic_DNA"/>
</dbReference>
<gene>
    <name evidence="2" type="ORF">M5D96_008530</name>
</gene>
<keyword evidence="1" id="KW-0812">Transmembrane</keyword>
<comment type="caution">
    <text evidence="2">The sequence shown here is derived from an EMBL/GenBank/DDBJ whole genome shotgun (WGS) entry which is preliminary data.</text>
</comment>
<dbReference type="AlphaFoldDB" id="A0A9P9YKH2"/>
<reference evidence="2" key="1">
    <citation type="journal article" date="2023" name="Genome Biol. Evol.">
        <title>Long-read-based Genome Assembly of Drosophila gunungcola Reveals Fewer Chemosensory Genes in Flower-breeding Species.</title>
        <authorList>
            <person name="Negi A."/>
            <person name="Liao B.Y."/>
            <person name="Yeh S.D."/>
        </authorList>
    </citation>
    <scope>NUCLEOTIDE SEQUENCE</scope>
    <source>
        <strain evidence="2">Sukarami</strain>
    </source>
</reference>
<dbReference type="Proteomes" id="UP001059596">
    <property type="component" value="Unassembled WGS sequence"/>
</dbReference>
<evidence type="ECO:0000256" key="1">
    <source>
        <dbReference type="SAM" id="Phobius"/>
    </source>
</evidence>
<protein>
    <submittedName>
        <fullName evidence="2">Uncharacterized protein</fullName>
    </submittedName>
</protein>
<organism evidence="2 3">
    <name type="scientific">Drosophila gunungcola</name>
    <name type="common">fruit fly</name>
    <dbReference type="NCBI Taxonomy" id="103775"/>
    <lineage>
        <taxon>Eukaryota</taxon>
        <taxon>Metazoa</taxon>
        <taxon>Ecdysozoa</taxon>
        <taxon>Arthropoda</taxon>
        <taxon>Hexapoda</taxon>
        <taxon>Insecta</taxon>
        <taxon>Pterygota</taxon>
        <taxon>Neoptera</taxon>
        <taxon>Endopterygota</taxon>
        <taxon>Diptera</taxon>
        <taxon>Brachycera</taxon>
        <taxon>Muscomorpha</taxon>
        <taxon>Ephydroidea</taxon>
        <taxon>Drosophilidae</taxon>
        <taxon>Drosophila</taxon>
        <taxon>Sophophora</taxon>
    </lineage>
</organism>
<accession>A0A9P9YKH2</accession>